<sequence length="669" mass="70536">MTHPGWGDKWADAPVFPLAGSPSQNTQTDRNSGEGAKVLPLRKPRSPGPDDPDGPAAGRLATVTRARPAPPAPAPWKKPPLPKPAFWTRRRRRNLKVAALSLVALLVLLAVLVAWVALDALRARDSLEQAARGVSTLQTDAVAGRTEQLDSTVTELQRHAADAKDATGGPHWSLAGRLPGVGPTVEAVATMATVVDGLARGPLPQLAEVVEVADPATFAPHGGRVDLRPLEGVAPDVVRADQSVAYALQRVEGINRSPVLPQVSAAVSDLEQQLADLRMSTATAARAARLIPPMLGADGPRDYLVLVQNNAEPRALGGIVGTVLVLHADRGRIELTEQMPASQVGPFKQPPAELTEDEQAVFGDKVGRWMQNVTSTPDFPRAAEIARAMWARETGQTVDGVLAVDPAALAEVLKTDGPVAVGSGERLLGEDLVSYLVNGIYLTETPDGADLIFADVAESAFASLSSGSGEPSGMVDALAVAARQGRLLVWSADRAEADLLEGTVLDGGLRGVNGSRPVVGVFTHGLQMAKIGYYLDTAVDVVERGVRSDGARELDVTVTYTSRVDESDAAGLPDYIVGRGESDPGLIRLRSIVYAPAGGAVVQASENSEKIGISPQKHDELQRVFDDIELHPGETASVTYAIISGKHQDGDVILRTTPGPRPVEVSIRK</sequence>
<evidence type="ECO:0000256" key="2">
    <source>
        <dbReference type="SAM" id="Phobius"/>
    </source>
</evidence>
<evidence type="ECO:0008006" key="5">
    <source>
        <dbReference type="Google" id="ProtNLM"/>
    </source>
</evidence>
<dbReference type="Proteomes" id="UP001183585">
    <property type="component" value="Unassembled WGS sequence"/>
</dbReference>
<keyword evidence="2" id="KW-0812">Transmembrane</keyword>
<evidence type="ECO:0000313" key="3">
    <source>
        <dbReference type="EMBL" id="MDR7383809.1"/>
    </source>
</evidence>
<evidence type="ECO:0000256" key="1">
    <source>
        <dbReference type="SAM" id="MobiDB-lite"/>
    </source>
</evidence>
<dbReference type="InterPro" id="IPR025101">
    <property type="entry name" value="DUF4012"/>
</dbReference>
<dbReference type="EMBL" id="JAVDYE010000001">
    <property type="protein sequence ID" value="MDR7383809.1"/>
    <property type="molecule type" value="Genomic_DNA"/>
</dbReference>
<accession>A0ABU2CR40</accession>
<keyword evidence="2" id="KW-0472">Membrane</keyword>
<feature type="region of interest" description="Disordered" evidence="1">
    <location>
        <begin position="1"/>
        <end position="58"/>
    </location>
</feature>
<reference evidence="3 4" key="1">
    <citation type="submission" date="2023-07" db="EMBL/GenBank/DDBJ databases">
        <title>Sequencing the genomes of 1000 actinobacteria strains.</title>
        <authorList>
            <person name="Klenk H.-P."/>
        </authorList>
    </citation>
    <scope>NUCLEOTIDE SEQUENCE [LARGE SCALE GENOMIC DNA]</scope>
    <source>
        <strain evidence="3 4">DSM 45554</strain>
    </source>
</reference>
<dbReference type="RefSeq" id="WP_310243063.1">
    <property type="nucleotide sequence ID" value="NZ_JAVDYE010000001.1"/>
</dbReference>
<protein>
    <recommendedName>
        <fullName evidence="5">DUF4012 domain-containing protein</fullName>
    </recommendedName>
</protein>
<proteinExistence type="predicted"/>
<feature type="region of interest" description="Disordered" evidence="1">
    <location>
        <begin position="150"/>
        <end position="171"/>
    </location>
</feature>
<evidence type="ECO:0000313" key="4">
    <source>
        <dbReference type="Proteomes" id="UP001183585"/>
    </source>
</evidence>
<comment type="caution">
    <text evidence="3">The sequence shown here is derived from an EMBL/GenBank/DDBJ whole genome shotgun (WGS) entry which is preliminary data.</text>
</comment>
<feature type="compositionally biased region" description="Basic and acidic residues" evidence="1">
    <location>
        <begin position="156"/>
        <end position="165"/>
    </location>
</feature>
<gene>
    <name evidence="3" type="ORF">J2S48_003324</name>
</gene>
<name>A0ABU2CR40_9MICO</name>
<organism evidence="3 4">
    <name type="scientific">Promicromonospora iranensis</name>
    <dbReference type="NCBI Taxonomy" id="1105144"/>
    <lineage>
        <taxon>Bacteria</taxon>
        <taxon>Bacillati</taxon>
        <taxon>Actinomycetota</taxon>
        <taxon>Actinomycetes</taxon>
        <taxon>Micrococcales</taxon>
        <taxon>Promicromonosporaceae</taxon>
        <taxon>Promicromonospora</taxon>
    </lineage>
</organism>
<keyword evidence="4" id="KW-1185">Reference proteome</keyword>
<feature type="transmembrane region" description="Helical" evidence="2">
    <location>
        <begin position="97"/>
        <end position="118"/>
    </location>
</feature>
<dbReference type="Pfam" id="PF13196">
    <property type="entry name" value="DUF4012"/>
    <property type="match status" value="1"/>
</dbReference>
<keyword evidence="2" id="KW-1133">Transmembrane helix</keyword>
<feature type="compositionally biased region" description="Polar residues" evidence="1">
    <location>
        <begin position="21"/>
        <end position="30"/>
    </location>
</feature>